<dbReference type="Pfam" id="PF05193">
    <property type="entry name" value="Peptidase_M16_C"/>
    <property type="match status" value="1"/>
</dbReference>
<keyword evidence="8" id="KW-1185">Reference proteome</keyword>
<feature type="region of interest" description="Disordered" evidence="4">
    <location>
        <begin position="1"/>
        <end position="25"/>
    </location>
</feature>
<dbReference type="InterPro" id="IPR011765">
    <property type="entry name" value="Pept_M16_N"/>
</dbReference>
<dbReference type="GO" id="GO:0046872">
    <property type="term" value="F:metal ion binding"/>
    <property type="evidence" value="ECO:0007669"/>
    <property type="project" value="UniProtKB-KW"/>
</dbReference>
<evidence type="ECO:0000313" key="7">
    <source>
        <dbReference type="EMBL" id="QXM23348.1"/>
    </source>
</evidence>
<dbReference type="PANTHER" id="PTHR43690:SF17">
    <property type="entry name" value="PROTEIN YHJJ"/>
    <property type="match status" value="1"/>
</dbReference>
<evidence type="ECO:0000259" key="5">
    <source>
        <dbReference type="Pfam" id="PF00675"/>
    </source>
</evidence>
<dbReference type="PROSITE" id="PS00143">
    <property type="entry name" value="INSULINASE"/>
    <property type="match status" value="1"/>
</dbReference>
<accession>A0A975YIF2</accession>
<proteinExistence type="inferred from homology"/>
<organism evidence="7 8">
    <name type="scientific">Elioraea tepida</name>
    <dbReference type="NCBI Taxonomy" id="2843330"/>
    <lineage>
        <taxon>Bacteria</taxon>
        <taxon>Pseudomonadati</taxon>
        <taxon>Pseudomonadota</taxon>
        <taxon>Alphaproteobacteria</taxon>
        <taxon>Acetobacterales</taxon>
        <taxon>Elioraeaceae</taxon>
        <taxon>Elioraea</taxon>
    </lineage>
</organism>
<dbReference type="GO" id="GO:0004222">
    <property type="term" value="F:metalloendopeptidase activity"/>
    <property type="evidence" value="ECO:0007669"/>
    <property type="project" value="InterPro"/>
</dbReference>
<feature type="domain" description="Peptidase M16 N-terminal" evidence="5">
    <location>
        <begin position="91"/>
        <end position="229"/>
    </location>
</feature>
<dbReference type="InterPro" id="IPR001431">
    <property type="entry name" value="Pept_M16_Zn_BS"/>
</dbReference>
<dbReference type="EMBL" id="CP076448">
    <property type="protein sequence ID" value="QXM23348.1"/>
    <property type="molecule type" value="Genomic_DNA"/>
</dbReference>
<evidence type="ECO:0000256" key="2">
    <source>
        <dbReference type="ARBA" id="ARBA00022723"/>
    </source>
</evidence>
<dbReference type="KEGG" id="elio:KO353_08275"/>
<name>A0A975YIF2_9PROT</name>
<feature type="domain" description="Peptidase M16 C-terminal" evidence="6">
    <location>
        <begin position="237"/>
        <end position="418"/>
    </location>
</feature>
<comment type="similarity">
    <text evidence="1 3">Belongs to the peptidase M16 family.</text>
</comment>
<dbReference type="Proteomes" id="UP000694001">
    <property type="component" value="Chromosome"/>
</dbReference>
<sequence length="490" mass="52830">MPGDRRDLPDTAPPSPHLPPTSISAEAGEGLARRPLLLGGLAGAALAGLPRVGNAETALPSRPRADERVFGAETFTLANGMQGVVIPMRRAPVVAHMVWYRVGAADESQGHSGLAHFLEHLMFKGTPSVPAGQFSRRIAREGGRDNAFTGHDYTAYFQQVASDRLPLVMAMEADRMVNLLLDEKDIAPERLVVVEERRQVVENNPRSRFRERLAAVFYVNSPYGRPVIGWEDEIRAIDRESLLAFYKRFYLPANAIVVVQGDVDVETVRRLAEDTYGQIPSGPAPVRARPQEPPALGQTRLTLRDSPRVREPSMTRLYRAPSARAGQEMADALDVAAHLLGSGPTSILWRALVETGLAASVGAYYNGETVDRTEFSLFASPRPGVPPERVEAALDAAVARTLEEGVTQAEVERSARQLTAGAALARDSLMDGARAIGAALAVGLPLASVEAWPKRIREVTAEAVTAALRAVLDEEGSATGWLLPQAGSRA</sequence>
<evidence type="ECO:0000256" key="1">
    <source>
        <dbReference type="ARBA" id="ARBA00007261"/>
    </source>
</evidence>
<dbReference type="RefSeq" id="WP_218284208.1">
    <property type="nucleotide sequence ID" value="NZ_CP076448.1"/>
</dbReference>
<evidence type="ECO:0000259" key="6">
    <source>
        <dbReference type="Pfam" id="PF05193"/>
    </source>
</evidence>
<dbReference type="AlphaFoldDB" id="A0A975YIF2"/>
<reference evidence="7" key="1">
    <citation type="submission" date="2021-06" db="EMBL/GenBank/DDBJ databases">
        <title>Elioraea tepida, sp. nov., a moderately thermophilic aerobic anoxygenic phototrophic bacterium isolated from an alkaline siliceous hot spring mat community in Yellowstone National Park, WY, USA.</title>
        <authorList>
            <person name="Saini M.K."/>
            <person name="Yoshida S."/>
            <person name="Sebastian A."/>
            <person name="Hirose S."/>
            <person name="Hara E."/>
            <person name="Tamaki H."/>
            <person name="Soulier N.T."/>
            <person name="Albert I."/>
            <person name="Hanada S."/>
            <person name="Bryant D.A."/>
            <person name="Tank M."/>
        </authorList>
    </citation>
    <scope>NUCLEOTIDE SEQUENCE</scope>
    <source>
        <strain evidence="7">MS-P2</strain>
    </source>
</reference>
<gene>
    <name evidence="7" type="ORF">KO353_08275</name>
</gene>
<dbReference type="InterPro" id="IPR007863">
    <property type="entry name" value="Peptidase_M16_C"/>
</dbReference>
<dbReference type="InterPro" id="IPR050626">
    <property type="entry name" value="Peptidase_M16"/>
</dbReference>
<dbReference type="GO" id="GO:0006508">
    <property type="term" value="P:proteolysis"/>
    <property type="evidence" value="ECO:0007669"/>
    <property type="project" value="InterPro"/>
</dbReference>
<protein>
    <submittedName>
        <fullName evidence="7">Insulinase family protein</fullName>
    </submittedName>
</protein>
<evidence type="ECO:0000256" key="4">
    <source>
        <dbReference type="SAM" id="MobiDB-lite"/>
    </source>
</evidence>
<evidence type="ECO:0000313" key="8">
    <source>
        <dbReference type="Proteomes" id="UP000694001"/>
    </source>
</evidence>
<dbReference type="PANTHER" id="PTHR43690">
    <property type="entry name" value="NARDILYSIN"/>
    <property type="match status" value="1"/>
</dbReference>
<keyword evidence="2" id="KW-0479">Metal-binding</keyword>
<evidence type="ECO:0000256" key="3">
    <source>
        <dbReference type="RuleBase" id="RU004447"/>
    </source>
</evidence>
<dbReference type="Pfam" id="PF00675">
    <property type="entry name" value="Peptidase_M16"/>
    <property type="match status" value="1"/>
</dbReference>